<dbReference type="GO" id="GO:0000786">
    <property type="term" value="C:nucleosome"/>
    <property type="evidence" value="ECO:0007669"/>
    <property type="project" value="UniProtKB-KW"/>
</dbReference>
<dbReference type="PANTHER" id="PTHR13031:SF0">
    <property type="entry name" value="RIBONUCLEASE P PROTEIN SUBUNIT P30"/>
    <property type="match status" value="1"/>
</dbReference>
<protein>
    <recommendedName>
        <fullName evidence="12">Histone H4</fullName>
    </recommendedName>
</protein>
<keyword evidence="9 12" id="KW-0238">DNA-binding</keyword>
<comment type="function">
    <text evidence="1 12">Core component of nucleosome. Nucleosomes wrap and compact DNA into chromatin, limiting DNA accessibility to the cellular machineries which require DNA as a template. Histones thereby play a central role in transcription regulation, DNA repair, DNA replication and chromosomal stability. DNA accessibility is regulated via a complex set of post-translational modifications of histones, also called histone code, and nucleosome remodeling.</text>
</comment>
<dbReference type="GO" id="GO:0030527">
    <property type="term" value="F:structural constituent of chromatin"/>
    <property type="evidence" value="ECO:0007669"/>
    <property type="project" value="InterPro"/>
</dbReference>
<dbReference type="SUPFAM" id="SSF89550">
    <property type="entry name" value="PHP domain-like"/>
    <property type="match status" value="1"/>
</dbReference>
<evidence type="ECO:0000256" key="2">
    <source>
        <dbReference type="ARBA" id="ARBA00004123"/>
    </source>
</evidence>
<feature type="region of interest" description="Disordered" evidence="13">
    <location>
        <begin position="987"/>
        <end position="1014"/>
    </location>
</feature>
<keyword evidence="10 12" id="KW-0539">Nucleus</keyword>
<evidence type="ECO:0000313" key="16">
    <source>
        <dbReference type="Proteomes" id="UP001161247"/>
    </source>
</evidence>
<dbReference type="GO" id="GO:0016787">
    <property type="term" value="F:hydrolase activity"/>
    <property type="evidence" value="ECO:0007669"/>
    <property type="project" value="UniProtKB-KW"/>
</dbReference>
<evidence type="ECO:0000256" key="12">
    <source>
        <dbReference type="RuleBase" id="RU000528"/>
    </source>
</evidence>
<dbReference type="GO" id="GO:0046982">
    <property type="term" value="F:protein heterodimerization activity"/>
    <property type="evidence" value="ECO:0007669"/>
    <property type="project" value="InterPro"/>
</dbReference>
<evidence type="ECO:0000256" key="6">
    <source>
        <dbReference type="ARBA" id="ARBA00022454"/>
    </source>
</evidence>
<dbReference type="SMART" id="SM00417">
    <property type="entry name" value="H4"/>
    <property type="match status" value="1"/>
</dbReference>
<evidence type="ECO:0000256" key="1">
    <source>
        <dbReference type="ARBA" id="ARBA00002001"/>
    </source>
</evidence>
<keyword evidence="8" id="KW-0378">Hydrolase</keyword>
<dbReference type="AlphaFoldDB" id="A0AAV1DCD2"/>
<feature type="compositionally biased region" description="Polar residues" evidence="13">
    <location>
        <begin position="869"/>
        <end position="885"/>
    </location>
</feature>
<evidence type="ECO:0000256" key="11">
    <source>
        <dbReference type="ARBA" id="ARBA00023269"/>
    </source>
</evidence>
<dbReference type="GO" id="GO:0003677">
    <property type="term" value="F:DNA binding"/>
    <property type="evidence" value="ECO:0007669"/>
    <property type="project" value="UniProtKB-KW"/>
</dbReference>
<evidence type="ECO:0000256" key="4">
    <source>
        <dbReference type="ARBA" id="ARBA00006564"/>
    </source>
</evidence>
<comment type="subunit">
    <text evidence="12">The nucleosome is a histone octamer containing two molecules each of H2A, H2B, H3 and H4 assembled in one H3-H4 heterotetramer and two H2A-H2B heterodimers. The octamer wraps approximately 147 bp of DNA.</text>
</comment>
<keyword evidence="11 12" id="KW-0544">Nucleosome core</keyword>
<dbReference type="InterPro" id="IPR036412">
    <property type="entry name" value="HAD-like_sf"/>
</dbReference>
<name>A0AAV1DCD2_OLDCO</name>
<feature type="region of interest" description="Disordered" evidence="13">
    <location>
        <begin position="948"/>
        <end position="974"/>
    </location>
</feature>
<comment type="similarity">
    <text evidence="4 12">Belongs to the histone H4 family.</text>
</comment>
<evidence type="ECO:0000256" key="7">
    <source>
        <dbReference type="ARBA" id="ARBA00022694"/>
    </source>
</evidence>
<dbReference type="GO" id="GO:0003723">
    <property type="term" value="F:RNA binding"/>
    <property type="evidence" value="ECO:0007669"/>
    <property type="project" value="TreeGrafter"/>
</dbReference>
<dbReference type="PRINTS" id="PR00623">
    <property type="entry name" value="HISTONEH4"/>
</dbReference>
<evidence type="ECO:0000259" key="14">
    <source>
        <dbReference type="Pfam" id="PF15511"/>
    </source>
</evidence>
<dbReference type="PANTHER" id="PTHR13031">
    <property type="entry name" value="RIBONUCLEASE P SUBUNIT P30"/>
    <property type="match status" value="1"/>
</dbReference>
<dbReference type="GO" id="GO:0005655">
    <property type="term" value="C:nucleolar ribonuclease P complex"/>
    <property type="evidence" value="ECO:0007669"/>
    <property type="project" value="TreeGrafter"/>
</dbReference>
<accession>A0AAV1DCD2</accession>
<dbReference type="Gene3D" id="3.40.50.1000">
    <property type="entry name" value="HAD superfamily/HAD-like"/>
    <property type="match status" value="2"/>
</dbReference>
<keyword evidence="7" id="KW-0819">tRNA processing</keyword>
<dbReference type="GO" id="GO:0008033">
    <property type="term" value="P:tRNA processing"/>
    <property type="evidence" value="ECO:0007669"/>
    <property type="project" value="UniProtKB-KW"/>
</dbReference>
<dbReference type="PROSITE" id="PS00047">
    <property type="entry name" value="HISTONE_H4"/>
    <property type="match status" value="1"/>
</dbReference>
<comment type="subcellular location">
    <subcellularLocation>
        <location evidence="3">Chromosome</location>
    </subcellularLocation>
    <subcellularLocation>
        <location evidence="2">Nucleus</location>
    </subcellularLocation>
</comment>
<evidence type="ECO:0000256" key="8">
    <source>
        <dbReference type="ARBA" id="ARBA00022801"/>
    </source>
</evidence>
<dbReference type="SUPFAM" id="SSF47113">
    <property type="entry name" value="Histone-fold"/>
    <property type="match status" value="1"/>
</dbReference>
<feature type="compositionally biased region" description="Polar residues" evidence="13">
    <location>
        <begin position="1004"/>
        <end position="1014"/>
    </location>
</feature>
<dbReference type="CDD" id="cd22912">
    <property type="entry name" value="HFD_H4"/>
    <property type="match status" value="1"/>
</dbReference>
<dbReference type="FunFam" id="3.20.20.140:FF:000044">
    <property type="entry name" value="Polymerase/histidinol phosphatase-like protein"/>
    <property type="match status" value="1"/>
</dbReference>
<dbReference type="InterPro" id="IPR016195">
    <property type="entry name" value="Pol/histidinol_Pase-like"/>
</dbReference>
<reference evidence="15" key="1">
    <citation type="submission" date="2023-03" db="EMBL/GenBank/DDBJ databases">
        <authorList>
            <person name="Julca I."/>
        </authorList>
    </citation>
    <scope>NUCLEOTIDE SEQUENCE</scope>
</reference>
<proteinExistence type="inferred from homology"/>
<dbReference type="FunFam" id="1.10.20.10:FF:000002">
    <property type="entry name" value="Histone H4"/>
    <property type="match status" value="1"/>
</dbReference>
<feature type="region of interest" description="Disordered" evidence="13">
    <location>
        <begin position="869"/>
        <end position="888"/>
    </location>
</feature>
<dbReference type="InterPro" id="IPR002738">
    <property type="entry name" value="RNase_P_p30"/>
</dbReference>
<dbReference type="Gene3D" id="3.20.20.140">
    <property type="entry name" value="Metal-dependent hydrolases"/>
    <property type="match status" value="1"/>
</dbReference>
<sequence>MSDNRPLHLPSPFSLAFLSNWLRRFLAPASSTSRLVKLRRLISLPLDLELLTFRLEQSLVQAAIKKRYIHCKGLAGALPVFCKCSVVFKHINETRIASSNNSLKNFVCRSSVSGDDCVAFADFNMDYQGCWNTWNNIKKHISTFEFDYDKKSNGAMVRSISGRNSLLVKDPPRKEVHPAVENCRAAGIRVMVIIGGHWTLGAEHRHKQEVRLFKEDGEVVSMTGDAVNDAPGLKLANTSVAMGIAGIEFAKEASAVVLGFLADDNFSMLYKYKVHDLHKMVRLPPHFYCGYGYPGGSIPALISPATMSGRGKGGKGLGKGGAKRHRKVLRDNIQGITKPAIRRLARRGGVKRISGLIYEETRGVLKIFLENVIRDAVTYTEHARRKTVTAMDVVYALKRQGRTLVVWSVDFSISSRSLAVKKEYKQKRNPSLLGFKMSVFSPVKILPVFFGLLSLISNNRFYFGVINSKMGFFDLNIPYHESDRYVAADKSTLKSIRLKLAVKAAELGYTGVAYNRVIKGVMSDKDRCSIPPFALSSLIKLAPALSSSVKFHRELLNVPVSTPFRQYTRLTVVVDSPAQTAALNSGNPVLKSYDIVAVRPLNQNSFEQACQTAEVDIIAIDFSEKLPFRLKQSMVQAAVKRGVYFEISYSGLIVDAQSRRQLISTAKLLVDWTRRKNLIVSSAAPSAAELRGPYDVANLLFLLGLPFEHAKAAISKNCRSLIEVALRKKQYFKEAIKVEVIPSSGNSNCETPPFSDWLKWDPISSGEGDLLLDDIEKFFAGNDRVCNTVNSVRLAAALNSLPPHGLQMKKVSSIDKFVPEVLDGVEKLPSTVESQVSTYGQSEEPCAANSQTLEAQHAEEIGHQYPSQLTSQNHSLSSSTVNDSSQVDKKSNLGALEELNSAKELIRLPISDVTLRSLDSYNCSGSTLVPSTDGVTNIICEYNTDTAQAHDNVSPGKNAKPSSPGEESALPISSPVDLHIVIDKGKNGTVRENGEKPPFALPDASSNERSNNTDFPEKLDNFVISNDAFTCEASHNLITRENDSVSVVEPMQEDSLEDEKETKGNQILGKPVAGRRRRKRRADYSHFPFHLKHILNLKPFKKTRK</sequence>
<dbReference type="InterPro" id="IPR001951">
    <property type="entry name" value="Histone_H4"/>
</dbReference>
<keyword evidence="6 12" id="KW-0158">Chromosome</keyword>
<organism evidence="15 16">
    <name type="scientific">Oldenlandia corymbosa var. corymbosa</name>
    <dbReference type="NCBI Taxonomy" id="529605"/>
    <lineage>
        <taxon>Eukaryota</taxon>
        <taxon>Viridiplantae</taxon>
        <taxon>Streptophyta</taxon>
        <taxon>Embryophyta</taxon>
        <taxon>Tracheophyta</taxon>
        <taxon>Spermatophyta</taxon>
        <taxon>Magnoliopsida</taxon>
        <taxon>eudicotyledons</taxon>
        <taxon>Gunneridae</taxon>
        <taxon>Pentapetalae</taxon>
        <taxon>asterids</taxon>
        <taxon>lamiids</taxon>
        <taxon>Gentianales</taxon>
        <taxon>Rubiaceae</taxon>
        <taxon>Rubioideae</taxon>
        <taxon>Spermacoceae</taxon>
        <taxon>Hedyotis-Oldenlandia complex</taxon>
        <taxon>Oldenlandia</taxon>
    </lineage>
</organism>
<keyword evidence="16" id="KW-1185">Reference proteome</keyword>
<dbReference type="Proteomes" id="UP001161247">
    <property type="component" value="Chromosome 5"/>
</dbReference>
<evidence type="ECO:0000256" key="9">
    <source>
        <dbReference type="ARBA" id="ARBA00023125"/>
    </source>
</evidence>
<comment type="similarity">
    <text evidence="5">Belongs to the eukaryotic/archaeal RNase P protein component 3 family.</text>
</comment>
<evidence type="ECO:0000313" key="15">
    <source>
        <dbReference type="EMBL" id="CAI9105258.1"/>
    </source>
</evidence>
<gene>
    <name evidence="15" type="ORF">OLC1_LOCUS13995</name>
</gene>
<dbReference type="InterPro" id="IPR009072">
    <property type="entry name" value="Histone-fold"/>
</dbReference>
<dbReference type="Pfam" id="PF15511">
    <property type="entry name" value="CENP-T_C"/>
    <property type="match status" value="1"/>
</dbReference>
<evidence type="ECO:0000256" key="10">
    <source>
        <dbReference type="ARBA" id="ARBA00023242"/>
    </source>
</evidence>
<evidence type="ECO:0000256" key="13">
    <source>
        <dbReference type="SAM" id="MobiDB-lite"/>
    </source>
</evidence>
<dbReference type="Gene3D" id="1.10.20.10">
    <property type="entry name" value="Histone, subunit A"/>
    <property type="match status" value="1"/>
</dbReference>
<evidence type="ECO:0000256" key="3">
    <source>
        <dbReference type="ARBA" id="ARBA00004286"/>
    </source>
</evidence>
<dbReference type="Pfam" id="PF01876">
    <property type="entry name" value="RNase_P_p30"/>
    <property type="match status" value="1"/>
</dbReference>
<feature type="domain" description="CENP-T/Histone H4 histone fold" evidence="14">
    <location>
        <begin position="352"/>
        <end position="402"/>
    </location>
</feature>
<dbReference type="SUPFAM" id="SSF56784">
    <property type="entry name" value="HAD-like"/>
    <property type="match status" value="1"/>
</dbReference>
<evidence type="ECO:0000256" key="5">
    <source>
        <dbReference type="ARBA" id="ARBA00007331"/>
    </source>
</evidence>
<dbReference type="InterPro" id="IPR019809">
    <property type="entry name" value="Histone_H4_CS"/>
</dbReference>
<dbReference type="EMBL" id="OX459122">
    <property type="protein sequence ID" value="CAI9105258.1"/>
    <property type="molecule type" value="Genomic_DNA"/>
</dbReference>
<dbReference type="InterPro" id="IPR035425">
    <property type="entry name" value="CENP-T/H4_C"/>
</dbReference>
<dbReference type="InterPro" id="IPR023214">
    <property type="entry name" value="HAD_sf"/>
</dbReference>